<feature type="domain" description="Plastid lipid-associated protein/fibrillin conserved" evidence="4">
    <location>
        <begin position="121"/>
        <end position="217"/>
    </location>
</feature>
<dbReference type="PANTHER" id="PTHR31906">
    <property type="entry name" value="PLASTID-LIPID-ASSOCIATED PROTEIN 4, CHLOROPLASTIC-RELATED"/>
    <property type="match status" value="1"/>
</dbReference>
<gene>
    <name evidence="5" type="ORF">Cvel_15443</name>
</gene>
<dbReference type="InterPro" id="IPR006843">
    <property type="entry name" value="PAP/fibrillin_dom"/>
</dbReference>
<dbReference type="Pfam" id="PF04755">
    <property type="entry name" value="PAP_fibrillin"/>
    <property type="match status" value="1"/>
</dbReference>
<protein>
    <recommendedName>
        <fullName evidence="4">Plastid lipid-associated protein/fibrillin conserved domain-containing protein</fullName>
    </recommendedName>
</protein>
<keyword evidence="2" id="KW-0934">Plastid</keyword>
<dbReference type="VEuPathDB" id="CryptoDB:Cvel_15443"/>
<evidence type="ECO:0000313" key="5">
    <source>
        <dbReference type="EMBL" id="CEM08014.1"/>
    </source>
</evidence>
<accession>A0A0G4F6H2</accession>
<dbReference type="EMBL" id="CDMZ01000158">
    <property type="protein sequence ID" value="CEM08014.1"/>
    <property type="molecule type" value="Genomic_DNA"/>
</dbReference>
<reference evidence="5" key="1">
    <citation type="submission" date="2014-11" db="EMBL/GenBank/DDBJ databases">
        <authorList>
            <person name="Otto D Thomas"/>
            <person name="Naeem Raeece"/>
        </authorList>
    </citation>
    <scope>NUCLEOTIDE SEQUENCE</scope>
</reference>
<evidence type="ECO:0000256" key="3">
    <source>
        <dbReference type="SAM" id="MobiDB-lite"/>
    </source>
</evidence>
<sequence length="376" mass="40538">MIAPIQRFSLPFTVSVLLCSVCSAFLFRIDRTNLPVSSARPRRLIDYVGIKRGSVLAAEEGDGDVEPNMPPPSVSNFAQAGAASGDDEEEETGPFTDPWAEEAKKEVAKRKADVLSAIQSIGGTFGINVNADSKSKVESAVAGLEDTAKKAQMIPRFPKALSDQEGTWRLLYSSALSTGSLGGFRPGPPTLVVLEFASVYQSIGPQSMRVSNVVELKWSDFLLSLPIPPLLPAPTLVLGHSSKEISGFPARLRIFNDEVQLLPGPFLERDRKGAEMVTEKVRARSAEQQGGATEGNPLAEALQKVQSFGDLSEVEQFFQSVLPPIVFPVGTSSLPLGSEEMRGGTFDVSFLDDSLRVIRGDRDEVRVFVRAETGAV</sequence>
<dbReference type="GO" id="GO:0009536">
    <property type="term" value="C:plastid"/>
    <property type="evidence" value="ECO:0007669"/>
    <property type="project" value="UniProtKB-SubCell"/>
</dbReference>
<evidence type="ECO:0000259" key="4">
    <source>
        <dbReference type="Pfam" id="PF04755"/>
    </source>
</evidence>
<dbReference type="InterPro" id="IPR039633">
    <property type="entry name" value="PAP"/>
</dbReference>
<dbReference type="AlphaFoldDB" id="A0A0G4F6H2"/>
<proteinExistence type="predicted"/>
<organism evidence="5">
    <name type="scientific">Chromera velia CCMP2878</name>
    <dbReference type="NCBI Taxonomy" id="1169474"/>
    <lineage>
        <taxon>Eukaryota</taxon>
        <taxon>Sar</taxon>
        <taxon>Alveolata</taxon>
        <taxon>Colpodellida</taxon>
        <taxon>Chromeraceae</taxon>
        <taxon>Chromera</taxon>
    </lineage>
</organism>
<comment type="subcellular location">
    <subcellularLocation>
        <location evidence="1">Plastid</location>
    </subcellularLocation>
</comment>
<name>A0A0G4F6H2_9ALVE</name>
<evidence type="ECO:0000256" key="1">
    <source>
        <dbReference type="ARBA" id="ARBA00004474"/>
    </source>
</evidence>
<feature type="region of interest" description="Disordered" evidence="3">
    <location>
        <begin position="59"/>
        <end position="97"/>
    </location>
</feature>
<evidence type="ECO:0000256" key="2">
    <source>
        <dbReference type="ARBA" id="ARBA00022640"/>
    </source>
</evidence>